<dbReference type="Pfam" id="PF01416">
    <property type="entry name" value="PseudoU_synth_1"/>
    <property type="match status" value="2"/>
</dbReference>
<evidence type="ECO:0000256" key="3">
    <source>
        <dbReference type="ARBA" id="ARBA00023235"/>
    </source>
</evidence>
<evidence type="ECO:0000313" key="8">
    <source>
        <dbReference type="Proteomes" id="UP000694402"/>
    </source>
</evidence>
<sequence>MSCFVLFSGINLKLGLRLAVWKIKRQQNRSLSLKQWSMIMHNGRVRYLIFFQYLGTKYSGVMKAPPHQAVKGVQNYLEDAVRSLRPVNEVSLSISSRTDTGVHALGNSAHFDLQRQNGKPPFAEEVLVDALNFHLRPEPIRITRAYRVPGGFHARFRAVSRTYVYRLATGVTHHSCTPLTDANLCWGLRHMDLDVGAMRDAASLLVGTHNFSSFRALNSETPFKDPVKTLEKVGLELGDAFVHKHFHRDIQFWELTFKSRSFLYKQVRRMTGALVAVGQGQMSVSGVKELLEAQDSQAYPHNLTSPPEGLFLTRVEYHRSDLQLYTQEDSQS</sequence>
<dbReference type="PANTHER" id="PTHR11142:SF0">
    <property type="entry name" value="TRNA PSEUDOURIDINE SYNTHASE-LIKE 1"/>
    <property type="match status" value="1"/>
</dbReference>
<feature type="domain" description="Pseudouridine synthase I TruA alpha/beta" evidence="6">
    <location>
        <begin position="51"/>
        <end position="156"/>
    </location>
</feature>
<dbReference type="GO" id="GO:0160147">
    <property type="term" value="F:tRNA pseudouridine(38-40) synthase activity"/>
    <property type="evidence" value="ECO:0007669"/>
    <property type="project" value="UniProtKB-EC"/>
</dbReference>
<comment type="catalytic activity">
    <reaction evidence="4">
        <text>a uridine in tRNA = a pseudouridine in tRNA</text>
        <dbReference type="Rhea" id="RHEA:54572"/>
        <dbReference type="Rhea" id="RHEA-COMP:13339"/>
        <dbReference type="Rhea" id="RHEA-COMP:13934"/>
        <dbReference type="ChEBI" id="CHEBI:65314"/>
        <dbReference type="ChEBI" id="CHEBI:65315"/>
    </reaction>
</comment>
<protein>
    <recommendedName>
        <fullName evidence="5">tRNA pseudouridine synthase</fullName>
        <ecNumber evidence="5">5.4.99.12</ecNumber>
    </recommendedName>
</protein>
<reference evidence="8" key="1">
    <citation type="journal article" date="2018" name="PLoS ONE">
        <title>Chinook salmon (Oncorhynchus tshawytscha) genome and transcriptome.</title>
        <authorList>
            <person name="Christensen K.A."/>
            <person name="Leong J.S."/>
            <person name="Sakhrani D."/>
            <person name="Biagi C.A."/>
            <person name="Minkley D.R."/>
            <person name="Withler R.E."/>
            <person name="Rondeau E.B."/>
            <person name="Koop B.F."/>
            <person name="Devlin R.H."/>
        </authorList>
    </citation>
    <scope>NUCLEOTIDE SEQUENCE [LARGE SCALE GENOMIC DNA]</scope>
</reference>
<evidence type="ECO:0000259" key="6">
    <source>
        <dbReference type="Pfam" id="PF01416"/>
    </source>
</evidence>
<dbReference type="FunFam" id="3.30.70.580:FF:000011">
    <property type="entry name" value="tRNA pseudouridine synthase"/>
    <property type="match status" value="1"/>
</dbReference>
<proteinExistence type="inferred from homology"/>
<dbReference type="KEGG" id="otw:112236272"/>
<dbReference type="InterPro" id="IPR020097">
    <property type="entry name" value="PsdUridine_synth_TruA_a/b_dom"/>
</dbReference>
<evidence type="ECO:0000256" key="5">
    <source>
        <dbReference type="RuleBase" id="RU003792"/>
    </source>
</evidence>
<dbReference type="HAMAP" id="MF_00171">
    <property type="entry name" value="TruA"/>
    <property type="match status" value="1"/>
</dbReference>
<evidence type="ECO:0000313" key="7">
    <source>
        <dbReference type="Ensembl" id="ENSOTSP00005128029.1"/>
    </source>
</evidence>
<gene>
    <name evidence="7" type="primary">pusl1</name>
</gene>
<dbReference type="RefSeq" id="XP_042180841.1">
    <property type="nucleotide sequence ID" value="XM_042324907.1"/>
</dbReference>
<dbReference type="GO" id="GO:0003723">
    <property type="term" value="F:RNA binding"/>
    <property type="evidence" value="ECO:0007669"/>
    <property type="project" value="InterPro"/>
</dbReference>
<reference evidence="7" key="3">
    <citation type="submission" date="2025-09" db="UniProtKB">
        <authorList>
            <consortium name="Ensembl"/>
        </authorList>
    </citation>
    <scope>IDENTIFICATION</scope>
</reference>
<evidence type="ECO:0000256" key="4">
    <source>
        <dbReference type="ARBA" id="ARBA00036943"/>
    </source>
</evidence>
<dbReference type="GeneTree" id="ENSGT00950000183160"/>
<reference evidence="7" key="2">
    <citation type="submission" date="2025-08" db="UniProtKB">
        <authorList>
            <consortium name="Ensembl"/>
        </authorList>
    </citation>
    <scope>IDENTIFICATION</scope>
</reference>
<organism evidence="7 8">
    <name type="scientific">Oncorhynchus tshawytscha</name>
    <name type="common">Chinook salmon</name>
    <name type="synonym">Salmo tshawytscha</name>
    <dbReference type="NCBI Taxonomy" id="74940"/>
    <lineage>
        <taxon>Eukaryota</taxon>
        <taxon>Metazoa</taxon>
        <taxon>Chordata</taxon>
        <taxon>Craniata</taxon>
        <taxon>Vertebrata</taxon>
        <taxon>Euteleostomi</taxon>
        <taxon>Actinopterygii</taxon>
        <taxon>Neopterygii</taxon>
        <taxon>Teleostei</taxon>
        <taxon>Protacanthopterygii</taxon>
        <taxon>Salmoniformes</taxon>
        <taxon>Salmonidae</taxon>
        <taxon>Salmoninae</taxon>
        <taxon>Oncorhynchus</taxon>
    </lineage>
</organism>
<feature type="domain" description="Pseudouridine synthase I TruA alpha/beta" evidence="6">
    <location>
        <begin position="201"/>
        <end position="317"/>
    </location>
</feature>
<comment type="catalytic activity">
    <reaction evidence="5">
        <text>uridine(38/39/40) in tRNA = pseudouridine(38/39/40) in tRNA</text>
        <dbReference type="Rhea" id="RHEA:22376"/>
        <dbReference type="Rhea" id="RHEA-COMP:10085"/>
        <dbReference type="Rhea" id="RHEA-COMP:10087"/>
        <dbReference type="ChEBI" id="CHEBI:65314"/>
        <dbReference type="ChEBI" id="CHEBI:65315"/>
        <dbReference type="EC" id="5.4.99.12"/>
    </reaction>
</comment>
<name>A0AAZ3QJ86_ONCTS</name>
<dbReference type="CTD" id="126789"/>
<dbReference type="AlphaFoldDB" id="A0AAZ3QJ86"/>
<dbReference type="Ensembl" id="ENSOTST00005117141.1">
    <property type="protein sequence ID" value="ENSOTSP00005128029.1"/>
    <property type="gene ID" value="ENSOTSG00005039284.2"/>
</dbReference>
<dbReference type="GeneID" id="112236272"/>
<keyword evidence="3 5" id="KW-0413">Isomerase</keyword>
<dbReference type="CDD" id="cd02570">
    <property type="entry name" value="PseudoU_synth_EcTruA"/>
    <property type="match status" value="1"/>
</dbReference>
<dbReference type="EC" id="5.4.99.12" evidence="5"/>
<accession>A0AAZ3QJ86</accession>
<evidence type="ECO:0000256" key="1">
    <source>
        <dbReference type="ARBA" id="ARBA00009375"/>
    </source>
</evidence>
<keyword evidence="8" id="KW-1185">Reference proteome</keyword>
<dbReference type="Proteomes" id="UP000694402">
    <property type="component" value="Unassembled WGS sequence"/>
</dbReference>
<dbReference type="GO" id="GO:0031119">
    <property type="term" value="P:tRNA pseudouridine synthesis"/>
    <property type="evidence" value="ECO:0007669"/>
    <property type="project" value="TreeGrafter"/>
</dbReference>
<comment type="similarity">
    <text evidence="1 5">Belongs to the tRNA pseudouridine synthase TruA family.</text>
</comment>
<keyword evidence="2 5" id="KW-0819">tRNA processing</keyword>
<dbReference type="InterPro" id="IPR001406">
    <property type="entry name" value="PsdUridine_synth_TruA"/>
</dbReference>
<dbReference type="PANTHER" id="PTHR11142">
    <property type="entry name" value="PSEUDOURIDYLATE SYNTHASE"/>
    <property type="match status" value="1"/>
</dbReference>
<evidence type="ECO:0000256" key="2">
    <source>
        <dbReference type="ARBA" id="ARBA00022694"/>
    </source>
</evidence>